<protein>
    <submittedName>
        <fullName evidence="6">Uncharacterized protein</fullName>
    </submittedName>
</protein>
<evidence type="ECO:0000256" key="3">
    <source>
        <dbReference type="ARBA" id="ARBA00023128"/>
    </source>
</evidence>
<dbReference type="EMBL" id="JAAMPI010000197">
    <property type="protein sequence ID" value="KAF4634267.1"/>
    <property type="molecule type" value="Genomic_DNA"/>
</dbReference>
<accession>A0A8H4RTK4</accession>
<dbReference type="OrthoDB" id="5511599at2759"/>
<dbReference type="InterPro" id="IPR039297">
    <property type="entry name" value="COX7a"/>
</dbReference>
<evidence type="ECO:0000313" key="7">
    <source>
        <dbReference type="Proteomes" id="UP000566819"/>
    </source>
</evidence>
<keyword evidence="4 5" id="KW-0472">Membrane</keyword>
<keyword evidence="2" id="KW-0999">Mitochondrion inner membrane</keyword>
<dbReference type="GO" id="GO:0005743">
    <property type="term" value="C:mitochondrial inner membrane"/>
    <property type="evidence" value="ECO:0007669"/>
    <property type="project" value="UniProtKB-SubCell"/>
</dbReference>
<evidence type="ECO:0000256" key="2">
    <source>
        <dbReference type="ARBA" id="ARBA00022792"/>
    </source>
</evidence>
<evidence type="ECO:0000256" key="4">
    <source>
        <dbReference type="ARBA" id="ARBA00023136"/>
    </source>
</evidence>
<dbReference type="Proteomes" id="UP000566819">
    <property type="component" value="Unassembled WGS sequence"/>
</dbReference>
<proteinExistence type="predicted"/>
<evidence type="ECO:0000313" key="6">
    <source>
        <dbReference type="EMBL" id="KAF4634267.1"/>
    </source>
</evidence>
<comment type="subcellular location">
    <subcellularLocation>
        <location evidence="1">Mitochondrion inner membrane</location>
    </subcellularLocation>
</comment>
<dbReference type="AlphaFoldDB" id="A0A8H4RTK4"/>
<keyword evidence="7" id="KW-1185">Reference proteome</keyword>
<dbReference type="Pfam" id="PF02238">
    <property type="entry name" value="COX7a"/>
    <property type="match status" value="1"/>
</dbReference>
<gene>
    <name evidence="6" type="ORF">G7Y89_g3850</name>
</gene>
<keyword evidence="3" id="KW-0496">Mitochondrion</keyword>
<name>A0A8H4RTK4_9HELO</name>
<keyword evidence="5" id="KW-1133">Transmembrane helix</keyword>
<evidence type="ECO:0000256" key="1">
    <source>
        <dbReference type="ARBA" id="ARBA00004273"/>
    </source>
</evidence>
<feature type="transmembrane region" description="Helical" evidence="5">
    <location>
        <begin position="79"/>
        <end position="99"/>
    </location>
</feature>
<keyword evidence="5" id="KW-0812">Transmembrane</keyword>
<sequence>MLKLRLHGAAASTFDIEPLHHHNQSFQFNPYLQATNTMAGFINRENRVPHYQQLFQQGGKQHVRQWNQTPKSKYMLTPYYILLGGTFGGAMYMMVRMVLGHKTWFSKG</sequence>
<comment type="caution">
    <text evidence="6">The sequence shown here is derived from an EMBL/GenBank/DDBJ whole genome shotgun (WGS) entry which is preliminary data.</text>
</comment>
<organism evidence="6 7">
    <name type="scientific">Cudoniella acicularis</name>
    <dbReference type="NCBI Taxonomy" id="354080"/>
    <lineage>
        <taxon>Eukaryota</taxon>
        <taxon>Fungi</taxon>
        <taxon>Dikarya</taxon>
        <taxon>Ascomycota</taxon>
        <taxon>Pezizomycotina</taxon>
        <taxon>Leotiomycetes</taxon>
        <taxon>Helotiales</taxon>
        <taxon>Tricladiaceae</taxon>
        <taxon>Cudoniella</taxon>
    </lineage>
</organism>
<reference evidence="6 7" key="1">
    <citation type="submission" date="2020-03" db="EMBL/GenBank/DDBJ databases">
        <title>Draft Genome Sequence of Cudoniella acicularis.</title>
        <authorList>
            <person name="Buettner E."/>
            <person name="Kellner H."/>
        </authorList>
    </citation>
    <scope>NUCLEOTIDE SEQUENCE [LARGE SCALE GENOMIC DNA]</scope>
    <source>
        <strain evidence="6 7">DSM 108380</strain>
    </source>
</reference>
<evidence type="ECO:0000256" key="5">
    <source>
        <dbReference type="SAM" id="Phobius"/>
    </source>
</evidence>